<accession>A0A1H9ET47</accession>
<protein>
    <recommendedName>
        <fullName evidence="5">DUF3558 domain-containing protein</fullName>
    </recommendedName>
</protein>
<keyword evidence="4" id="KW-1185">Reference proteome</keyword>
<organism evidence="3 4">
    <name type="scientific">Lentzea flaviverrucosa</name>
    <dbReference type="NCBI Taxonomy" id="200379"/>
    <lineage>
        <taxon>Bacteria</taxon>
        <taxon>Bacillati</taxon>
        <taxon>Actinomycetota</taxon>
        <taxon>Actinomycetes</taxon>
        <taxon>Pseudonocardiales</taxon>
        <taxon>Pseudonocardiaceae</taxon>
        <taxon>Lentzea</taxon>
    </lineage>
</organism>
<reference evidence="4" key="1">
    <citation type="submission" date="2016-10" db="EMBL/GenBank/DDBJ databases">
        <authorList>
            <person name="Varghese N."/>
            <person name="Submissions S."/>
        </authorList>
    </citation>
    <scope>NUCLEOTIDE SEQUENCE [LARGE SCALE GENOMIC DNA]</scope>
    <source>
        <strain evidence="4">CGMCC 4.578</strain>
    </source>
</reference>
<feature type="signal peptide" evidence="2">
    <location>
        <begin position="1"/>
        <end position="29"/>
    </location>
</feature>
<sequence length="205" mass="21083">MNFTTTARTALTLVAVTAACLSTALPTQAGTAQDKKTITLGDLDPKVDAKSVGAPFDPCQVGWESMPAEVRSATNAKPKLRAPKKDDVFAVGCRYDNGAADEVSTEQGAAPKVGKNFFVLVVWAKPGQMATAQADHAGSQSAQFGPKSGLLKPTTNNASQEAACTAIMPLANGSAAVGITNGRFPQVDTCSIAKTIATSIAEKTP</sequence>
<dbReference type="AlphaFoldDB" id="A0A1H9ET47"/>
<evidence type="ECO:0000256" key="1">
    <source>
        <dbReference type="SAM" id="MobiDB-lite"/>
    </source>
</evidence>
<dbReference type="EMBL" id="FOFT01000002">
    <property type="protein sequence ID" value="SEQ28819.1"/>
    <property type="molecule type" value="Genomic_DNA"/>
</dbReference>
<keyword evidence="2" id="KW-0732">Signal</keyword>
<name>A0A1H9ET47_9PSEU</name>
<feature type="region of interest" description="Disordered" evidence="1">
    <location>
        <begin position="134"/>
        <end position="156"/>
    </location>
</feature>
<proteinExistence type="predicted"/>
<dbReference type="Proteomes" id="UP000199028">
    <property type="component" value="Unassembled WGS sequence"/>
</dbReference>
<evidence type="ECO:0000313" key="3">
    <source>
        <dbReference type="EMBL" id="SEQ28819.1"/>
    </source>
</evidence>
<dbReference type="OrthoDB" id="3692613at2"/>
<dbReference type="RefSeq" id="WP_090063697.1">
    <property type="nucleotide sequence ID" value="NZ_FOFT01000002.1"/>
</dbReference>
<evidence type="ECO:0000256" key="2">
    <source>
        <dbReference type="SAM" id="SignalP"/>
    </source>
</evidence>
<evidence type="ECO:0008006" key="5">
    <source>
        <dbReference type="Google" id="ProtNLM"/>
    </source>
</evidence>
<feature type="chain" id="PRO_5011582744" description="DUF3558 domain-containing protein" evidence="2">
    <location>
        <begin position="30"/>
        <end position="205"/>
    </location>
</feature>
<evidence type="ECO:0000313" key="4">
    <source>
        <dbReference type="Proteomes" id="UP000199028"/>
    </source>
</evidence>
<gene>
    <name evidence="3" type="ORF">SAMN05216195_10263</name>
</gene>